<dbReference type="PANTHER" id="PTHR45766:SF6">
    <property type="entry name" value="SWI_SNF-RELATED MATRIX-ASSOCIATED ACTIN-DEPENDENT REGULATOR OF CHROMATIN SUBFAMILY A-LIKE PROTEIN 1"/>
    <property type="match status" value="1"/>
</dbReference>
<dbReference type="InterPro" id="IPR001650">
    <property type="entry name" value="Helicase_C-like"/>
</dbReference>
<comment type="caution">
    <text evidence="4">The sequence shown here is derived from an EMBL/GenBank/DDBJ whole genome shotgun (WGS) entry which is preliminary data.</text>
</comment>
<dbReference type="InterPro" id="IPR014001">
    <property type="entry name" value="Helicase_ATP-bd"/>
</dbReference>
<name>A0ABW5DAJ2_9BACT</name>
<keyword evidence="4" id="KW-0347">Helicase</keyword>
<dbReference type="Pfam" id="PF04851">
    <property type="entry name" value="ResIII"/>
    <property type="match status" value="1"/>
</dbReference>
<dbReference type="SMART" id="SM00487">
    <property type="entry name" value="DEXDc"/>
    <property type="match status" value="1"/>
</dbReference>
<sequence>METDLLEKLRQTLHNNEAGSAVNIINDKLTLSVFTLLESSLEQVSSIHLLLRDKDVFLPVGELAREFELNPNDALFNAYDITQKNKLQHFEQARQMAEFIRTHVDLKRTTPRCQIKGNVLLVDDEFMIQGSSSLELSPQDSRASSRSINFDSIISDTMDKSQIVAARAKFDQIWNNPDLTFDYKEQILQRLQALYKEHSPEFLYYFTLHELFHHQLDQGVNRFEQDALHFKKSAIWNMLYDFQKDCVLSAIQKINKHNGCIIADSVGLGKTFEALAVIKYFELRQDNVLVLTPAKLYDNWNSFRGAYKDSILDETFNYKIMFHTDLSRTRGDSRSGYDLSRFDWGKFDLIVIDESHNFRNRVEKEEGFTRYQRLLSEVIQQGQNTKVLLLSATPVNNSLTDLRNQISIITGDDDAAFEQDGIPSVRQTLQQTTRAISRWEENEEKRKAELLDAIPSDFYKILELLSISRSRKHITEYYSASDVGPFPQKLKPDTYTPHIDSLRELLDFKQTNLRLEELIMAVYIPMKYIKPEHRAYYREKYQTTRNGQVIFSHEDREFLTAKMHRFNLFKRLDSSVSAFHQTLTRLVRKIEAFINVLENHDEDLHAISEETEEDFENETPGLDYKYDIKVSHLMADQYLADLTTDRHLIAEILAESARILSEKRDHKLDTLRSIIAGKTTDTPYNPGNRKILIFSAFADTATYLYESLSPHLTAAGLTTALVYGSDKPRVSRKGIDPTFHTVLSAFSPKSKLRRALPQEEQIDILIGTDCISEGQNLQDCDCVINYDVQWNPVTLIQRFGRIDRIGSTNTQIKMVNFFPDLELNEYLSLESRVKSKMITVNMTATGGEDDLSPEMNDISFRARQLARLKDEVIELEDANENISLTDLNMNEYLHELGEYLKATPQLKETPTGIYSVTLSPADSQKGAGTLFCFKHRNLHEKPKSDSSLYPYYLIFVSEDSAIPIGRGQARELLKFMRKGTLGHTEPLSDLVASFLRETDDCRDMETYSTLLTQAIASIQGGEAAAAETSVFDFGGYDNPFADQQADDFELVSFLVIRA</sequence>
<dbReference type="GO" id="GO:0004386">
    <property type="term" value="F:helicase activity"/>
    <property type="evidence" value="ECO:0007669"/>
    <property type="project" value="UniProtKB-KW"/>
</dbReference>
<organism evidence="4 5">
    <name type="scientific">Luteolibacter algae</name>
    <dbReference type="NCBI Taxonomy" id="454151"/>
    <lineage>
        <taxon>Bacteria</taxon>
        <taxon>Pseudomonadati</taxon>
        <taxon>Verrucomicrobiota</taxon>
        <taxon>Verrucomicrobiia</taxon>
        <taxon>Verrucomicrobiales</taxon>
        <taxon>Verrucomicrobiaceae</taxon>
        <taxon>Luteolibacter</taxon>
    </lineage>
</organism>
<dbReference type="PANTHER" id="PTHR45766">
    <property type="entry name" value="DNA ANNEALING HELICASE AND ENDONUCLEASE ZRANB3 FAMILY MEMBER"/>
    <property type="match status" value="1"/>
</dbReference>
<dbReference type="PROSITE" id="PS51194">
    <property type="entry name" value="HELICASE_CTER"/>
    <property type="match status" value="1"/>
</dbReference>
<evidence type="ECO:0000313" key="4">
    <source>
        <dbReference type="EMBL" id="MFD2257615.1"/>
    </source>
</evidence>
<keyword evidence="4" id="KW-0547">Nucleotide-binding</keyword>
<dbReference type="InterPro" id="IPR027417">
    <property type="entry name" value="P-loop_NTPase"/>
</dbReference>
<protein>
    <submittedName>
        <fullName evidence="4">Helicase-related protein</fullName>
    </submittedName>
</protein>
<dbReference type="CDD" id="cd18793">
    <property type="entry name" value="SF2_C_SNF"/>
    <property type="match status" value="1"/>
</dbReference>
<reference evidence="5" key="1">
    <citation type="journal article" date="2019" name="Int. J. Syst. Evol. Microbiol.">
        <title>The Global Catalogue of Microorganisms (GCM) 10K type strain sequencing project: providing services to taxonomists for standard genome sequencing and annotation.</title>
        <authorList>
            <consortium name="The Broad Institute Genomics Platform"/>
            <consortium name="The Broad Institute Genome Sequencing Center for Infectious Disease"/>
            <person name="Wu L."/>
            <person name="Ma J."/>
        </authorList>
    </citation>
    <scope>NUCLEOTIDE SEQUENCE [LARGE SCALE GENOMIC DNA]</scope>
    <source>
        <strain evidence="5">CGMCC 4.7106</strain>
    </source>
</reference>
<dbReference type="SMART" id="SM00490">
    <property type="entry name" value="HELICc"/>
    <property type="match status" value="1"/>
</dbReference>
<feature type="domain" description="Helicase ATP-binding" evidence="2">
    <location>
        <begin position="251"/>
        <end position="412"/>
    </location>
</feature>
<proteinExistence type="predicted"/>
<dbReference type="SUPFAM" id="SSF52540">
    <property type="entry name" value="P-loop containing nucleoside triphosphate hydrolases"/>
    <property type="match status" value="2"/>
</dbReference>
<dbReference type="RefSeq" id="WP_386820933.1">
    <property type="nucleotide sequence ID" value="NZ_JBHUIT010000031.1"/>
</dbReference>
<feature type="domain" description="Helicase C-terminal" evidence="3">
    <location>
        <begin position="667"/>
        <end position="859"/>
    </location>
</feature>
<dbReference type="EMBL" id="JBHUIT010000031">
    <property type="protein sequence ID" value="MFD2257615.1"/>
    <property type="molecule type" value="Genomic_DNA"/>
</dbReference>
<dbReference type="InterPro" id="IPR038718">
    <property type="entry name" value="SNF2-like_sf"/>
</dbReference>
<keyword evidence="1" id="KW-0378">Hydrolase</keyword>
<evidence type="ECO:0000313" key="5">
    <source>
        <dbReference type="Proteomes" id="UP001597375"/>
    </source>
</evidence>
<evidence type="ECO:0000256" key="1">
    <source>
        <dbReference type="ARBA" id="ARBA00022801"/>
    </source>
</evidence>
<dbReference type="Proteomes" id="UP001597375">
    <property type="component" value="Unassembled WGS sequence"/>
</dbReference>
<dbReference type="Gene3D" id="3.40.50.300">
    <property type="entry name" value="P-loop containing nucleotide triphosphate hydrolases"/>
    <property type="match status" value="1"/>
</dbReference>
<dbReference type="Pfam" id="PF00271">
    <property type="entry name" value="Helicase_C"/>
    <property type="match status" value="1"/>
</dbReference>
<evidence type="ECO:0000259" key="3">
    <source>
        <dbReference type="PROSITE" id="PS51194"/>
    </source>
</evidence>
<keyword evidence="4" id="KW-0067">ATP-binding</keyword>
<gene>
    <name evidence="4" type="ORF">ACFSSA_13110</name>
</gene>
<dbReference type="Gene3D" id="3.40.50.10810">
    <property type="entry name" value="Tandem AAA-ATPase domain"/>
    <property type="match status" value="1"/>
</dbReference>
<dbReference type="InterPro" id="IPR006935">
    <property type="entry name" value="Helicase/UvrB_N"/>
</dbReference>
<keyword evidence="5" id="KW-1185">Reference proteome</keyword>
<evidence type="ECO:0000259" key="2">
    <source>
        <dbReference type="PROSITE" id="PS51192"/>
    </source>
</evidence>
<accession>A0ABW5DAJ2</accession>
<dbReference type="PROSITE" id="PS51192">
    <property type="entry name" value="HELICASE_ATP_BIND_1"/>
    <property type="match status" value="1"/>
</dbReference>
<dbReference type="InterPro" id="IPR049730">
    <property type="entry name" value="SNF2/RAD54-like_C"/>
</dbReference>